<feature type="compositionally biased region" description="Polar residues" evidence="1">
    <location>
        <begin position="15"/>
        <end position="25"/>
    </location>
</feature>
<dbReference type="OrthoDB" id="4167490at2759"/>
<accession>A0A168FCK6</accession>
<evidence type="ECO:0008006" key="4">
    <source>
        <dbReference type="Google" id="ProtNLM"/>
    </source>
</evidence>
<gene>
    <name evidence="2" type="ORF">LEL_06971</name>
</gene>
<evidence type="ECO:0000256" key="1">
    <source>
        <dbReference type="SAM" id="MobiDB-lite"/>
    </source>
</evidence>
<protein>
    <recommendedName>
        <fullName evidence="4">F-box domain-containing protein</fullName>
    </recommendedName>
</protein>
<proteinExistence type="predicted"/>
<reference evidence="2 3" key="1">
    <citation type="journal article" date="2016" name="Genome Biol. Evol.">
        <title>Divergent and convergent evolution of fungal pathogenicity.</title>
        <authorList>
            <person name="Shang Y."/>
            <person name="Xiao G."/>
            <person name="Zheng P."/>
            <person name="Cen K."/>
            <person name="Zhan S."/>
            <person name="Wang C."/>
        </authorList>
    </citation>
    <scope>NUCLEOTIDE SEQUENCE [LARGE SCALE GENOMIC DNA]</scope>
    <source>
        <strain evidence="2 3">RCEF 1005</strain>
    </source>
</reference>
<comment type="caution">
    <text evidence="2">The sequence shown here is derived from an EMBL/GenBank/DDBJ whole genome shotgun (WGS) entry which is preliminary data.</text>
</comment>
<dbReference type="Proteomes" id="UP000076881">
    <property type="component" value="Unassembled WGS sequence"/>
</dbReference>
<organism evidence="2 3">
    <name type="scientific">Akanthomyces lecanii RCEF 1005</name>
    <dbReference type="NCBI Taxonomy" id="1081108"/>
    <lineage>
        <taxon>Eukaryota</taxon>
        <taxon>Fungi</taxon>
        <taxon>Dikarya</taxon>
        <taxon>Ascomycota</taxon>
        <taxon>Pezizomycotina</taxon>
        <taxon>Sordariomycetes</taxon>
        <taxon>Hypocreomycetidae</taxon>
        <taxon>Hypocreales</taxon>
        <taxon>Cordycipitaceae</taxon>
        <taxon>Akanthomyces</taxon>
        <taxon>Cordyceps confragosa</taxon>
    </lineage>
</organism>
<dbReference type="EMBL" id="AZHF01000005">
    <property type="protein sequence ID" value="OAA74983.1"/>
    <property type="molecule type" value="Genomic_DNA"/>
</dbReference>
<evidence type="ECO:0000313" key="3">
    <source>
        <dbReference type="Proteomes" id="UP000076881"/>
    </source>
</evidence>
<dbReference type="STRING" id="1081108.A0A168FCK6"/>
<dbReference type="AlphaFoldDB" id="A0A168FCK6"/>
<name>A0A168FCK6_CORDF</name>
<evidence type="ECO:0000313" key="2">
    <source>
        <dbReference type="EMBL" id="OAA74983.1"/>
    </source>
</evidence>
<keyword evidence="3" id="KW-1185">Reference proteome</keyword>
<sequence length="343" mass="39535">MKLTPVRVRGKRKASATTNPGTNPSTPRPSKMLRSIKDVKHTRQLQPRSSLDRLPAEILESILLYSGSVALPRCSPVIGAKLSSRATLLRFFIWGFHDTWDQWFGISFREVTEGPKPKDVAKGSRSPQEAKYFPCDGDPELQSSLLELPWVDIDFILRAQQAWADTYARYRWYEPPVGIATGGYGVFDAALFLDKEYQQFIRSPGTTHRTVARNVHPNVHLPLPLVTGPWDEERQKRLLWLVRGGINLEMQDSAIRSLPWEYHLDFLHNAIVQSETPNSVAYRLLRDQCDLMRVPEDILRRERDALVKRLQWGQHSDPVFELLQEVLEDVNYKLDYQSFNTQK</sequence>
<feature type="region of interest" description="Disordered" evidence="1">
    <location>
        <begin position="1"/>
        <end position="31"/>
    </location>
</feature>